<feature type="compositionally biased region" description="Low complexity" evidence="1">
    <location>
        <begin position="1"/>
        <end position="11"/>
    </location>
</feature>
<dbReference type="Pfam" id="PF08642">
    <property type="entry name" value="Rxt3"/>
    <property type="match status" value="1"/>
</dbReference>
<feature type="compositionally biased region" description="Pro residues" evidence="1">
    <location>
        <begin position="592"/>
        <end position="615"/>
    </location>
</feature>
<accession>A0A316VN29</accession>
<proteinExistence type="predicted"/>
<organism evidence="2 3">
    <name type="scientific">Meira miltonrushii</name>
    <dbReference type="NCBI Taxonomy" id="1280837"/>
    <lineage>
        <taxon>Eukaryota</taxon>
        <taxon>Fungi</taxon>
        <taxon>Dikarya</taxon>
        <taxon>Basidiomycota</taxon>
        <taxon>Ustilaginomycotina</taxon>
        <taxon>Exobasidiomycetes</taxon>
        <taxon>Exobasidiales</taxon>
        <taxon>Brachybasidiaceae</taxon>
        <taxon>Meira</taxon>
    </lineage>
</organism>
<feature type="compositionally biased region" description="Low complexity" evidence="1">
    <location>
        <begin position="914"/>
        <end position="929"/>
    </location>
</feature>
<dbReference type="GeneID" id="37020104"/>
<feature type="region of interest" description="Disordered" evidence="1">
    <location>
        <begin position="900"/>
        <end position="929"/>
    </location>
</feature>
<dbReference type="Proteomes" id="UP000245771">
    <property type="component" value="Unassembled WGS sequence"/>
</dbReference>
<feature type="region of interest" description="Disordered" evidence="1">
    <location>
        <begin position="450"/>
        <end position="791"/>
    </location>
</feature>
<evidence type="ECO:0000313" key="3">
    <source>
        <dbReference type="Proteomes" id="UP000245771"/>
    </source>
</evidence>
<feature type="compositionally biased region" description="Low complexity" evidence="1">
    <location>
        <begin position="21"/>
        <end position="33"/>
    </location>
</feature>
<name>A0A316VN29_9BASI</name>
<feature type="compositionally biased region" description="Basic and acidic residues" evidence="1">
    <location>
        <begin position="91"/>
        <end position="111"/>
    </location>
</feature>
<evidence type="ECO:0000256" key="1">
    <source>
        <dbReference type="SAM" id="MobiDB-lite"/>
    </source>
</evidence>
<dbReference type="InParanoid" id="A0A316VN29"/>
<dbReference type="AlphaFoldDB" id="A0A316VN29"/>
<feature type="compositionally biased region" description="Polar residues" evidence="1">
    <location>
        <begin position="489"/>
        <end position="501"/>
    </location>
</feature>
<feature type="compositionally biased region" description="Polar residues" evidence="1">
    <location>
        <begin position="345"/>
        <end position="360"/>
    </location>
</feature>
<feature type="compositionally biased region" description="Pro residues" evidence="1">
    <location>
        <begin position="561"/>
        <end position="577"/>
    </location>
</feature>
<dbReference type="EMBL" id="KZ819602">
    <property type="protein sequence ID" value="PWN37813.1"/>
    <property type="molecule type" value="Genomic_DNA"/>
</dbReference>
<reference evidence="2 3" key="1">
    <citation type="journal article" date="2018" name="Mol. Biol. Evol.">
        <title>Broad Genomic Sampling Reveals a Smut Pathogenic Ancestry of the Fungal Clade Ustilaginomycotina.</title>
        <authorList>
            <person name="Kijpornyongpan T."/>
            <person name="Mondo S.J."/>
            <person name="Barry K."/>
            <person name="Sandor L."/>
            <person name="Lee J."/>
            <person name="Lipzen A."/>
            <person name="Pangilinan J."/>
            <person name="LaButti K."/>
            <person name="Hainaut M."/>
            <person name="Henrissat B."/>
            <person name="Grigoriev I.V."/>
            <person name="Spatafora J.W."/>
            <person name="Aime M.C."/>
        </authorList>
    </citation>
    <scope>NUCLEOTIDE SEQUENCE [LARGE SCALE GENOMIC DNA]</scope>
    <source>
        <strain evidence="2 3">MCA 3882</strain>
    </source>
</reference>
<dbReference type="STRING" id="1280837.A0A316VN29"/>
<feature type="region of interest" description="Disordered" evidence="1">
    <location>
        <begin position="1"/>
        <end position="426"/>
    </location>
</feature>
<feature type="compositionally biased region" description="Low complexity" evidence="1">
    <location>
        <begin position="450"/>
        <end position="467"/>
    </location>
</feature>
<feature type="compositionally biased region" description="Low complexity" evidence="1">
    <location>
        <begin position="412"/>
        <end position="426"/>
    </location>
</feature>
<dbReference type="OrthoDB" id="3596986at2759"/>
<feature type="compositionally biased region" description="Polar residues" evidence="1">
    <location>
        <begin position="231"/>
        <end position="253"/>
    </location>
</feature>
<dbReference type="RefSeq" id="XP_025358115.1">
    <property type="nucleotide sequence ID" value="XM_025498323.1"/>
</dbReference>
<evidence type="ECO:0008006" key="4">
    <source>
        <dbReference type="Google" id="ProtNLM"/>
    </source>
</evidence>
<gene>
    <name evidence="2" type="ORF">FA14DRAFT_159679</name>
</gene>
<evidence type="ECO:0000313" key="2">
    <source>
        <dbReference type="EMBL" id="PWN37813.1"/>
    </source>
</evidence>
<sequence length="1209" mass="129000">MYPYQGRGSSQQPPPPPPPGSSGFSNRGPSRSPEQTRASIARSVPHSPGGMSNHSHHEDNWHRGNTGSAGLEMREVNYPPSHPQSRYPGSARDRGDEYGNRVGHWMDDRKYGPPPPSSRQQQSHQPPPSRSIDDRGRNFGQNPPPHFSHPSSPSQRPRTPPPPSSRNVGSGDVGSRASPWDPVAAGPMSAPPSMVPRMHPNQSSSHGMHHPNASSHHTSPRLPALSHESGRSSSEGLGNHPGNPNQMNSQSSSGHHRIPSWGAQSAKEGMAIRSPPRSMGSAPGSNASRMGGPGPGPYRGESMGPYGRNAEMINPPPRSMDSRKRPASESPPTSMGHAPLPPQQASPTQRADVMSMSSILGPSGGRASSVAHDFAPESDSVMNSAEKRRRLEAGQSSPPKGDNGPPLQGRTSNGSANGSNSVNPNNVNAISISEAAAANLARRKWSGPIAEEAAQQAAAWRAQEQRWGAGGNTRSPKVGMMPLGGAGERQNSPFGQRSNLSGRGASPIGQEGHRRQRSDGLQAPPGPGGQPSPLARTMPLRPSSPPPPSTSQQGGRAQSKPPKPQPQMQQQPPPLPPHSQQHQAGPGGFGGAPPPGYYRGTTPPPPGANLGPPPGSGMQQQHFGPGPPPQHQQQMYNQPGYHAYDNQGRPMEMDVDEVRGGGFAGHGHPPPPPHMTEAGYRHAMGPYEEPPMMMQQRPPQMQNPQSRREPGPPSQGHAKKSSMHLENKGNVSQRSINQQQGPPPGSQPPKQVHRSVSPVMPGPARGLLPPRLEKQRPTTTGRPLVPSKDFNVGPKVDSDAVRVALKEAIEAPRGLISGANTAQSVQEEHLINADSEYSIPFGKHLGSFIYDARKIPLLPGDLLRRNVGATLEVRIPGRALGVGPQSEKDLEGIMHGRWAVNSESNNDSDKAQSNPNAPTNGNANGDATNVSEADADIDAFAFWNNDVFLKRKAWGTDVYTDDSDVVMMCLHSGYLLGPNLESVPAWVPPGKAVNAWKRMTDDLAARARNGELEENDNAILSATVPGQDVDQVINLSPESIKGRNERLDKTMDISVVLRVAPQLIAYKGSQRGGVKTRSWGNTHDGVSLVIESVQLQPPGYASGERGLKRMKQRIDQLARLKMLATIAGDAGAIKESVEEQVSSALPTNAQNDTESTKNQLLAGGLLDILAAAKLISSENEITKNGNAESALETQKRFWQFDPMIDVKAA</sequence>
<feature type="compositionally biased region" description="Low complexity" evidence="1">
    <location>
        <begin position="148"/>
        <end position="157"/>
    </location>
</feature>
<feature type="compositionally biased region" description="Polar residues" evidence="1">
    <location>
        <begin position="200"/>
        <end position="217"/>
    </location>
</feature>
<keyword evidence="3" id="KW-1185">Reference proteome</keyword>
<feature type="compositionally biased region" description="Low complexity" evidence="1">
    <location>
        <begin position="690"/>
        <end position="705"/>
    </location>
</feature>
<protein>
    <recommendedName>
        <fullName evidence="4">Rxt3-domain-containing protein</fullName>
    </recommendedName>
</protein>
<dbReference type="InterPro" id="IPR013951">
    <property type="entry name" value="Rxt3"/>
</dbReference>